<dbReference type="GO" id="GO:0007165">
    <property type="term" value="P:signal transduction"/>
    <property type="evidence" value="ECO:0007669"/>
    <property type="project" value="UniProtKB-KW"/>
</dbReference>
<protein>
    <recommendedName>
        <fullName evidence="11">Methyl-accepting chemotaxis protein</fullName>
    </recommendedName>
</protein>
<organism evidence="9 10">
    <name type="scientific">Halochromatium glycolicum</name>
    <dbReference type="NCBI Taxonomy" id="85075"/>
    <lineage>
        <taxon>Bacteria</taxon>
        <taxon>Pseudomonadati</taxon>
        <taxon>Pseudomonadota</taxon>
        <taxon>Gammaproteobacteria</taxon>
        <taxon>Chromatiales</taxon>
        <taxon>Chromatiaceae</taxon>
        <taxon>Halochromatium</taxon>
    </lineage>
</organism>
<dbReference type="GO" id="GO:0005886">
    <property type="term" value="C:plasma membrane"/>
    <property type="evidence" value="ECO:0007669"/>
    <property type="project" value="TreeGrafter"/>
</dbReference>
<evidence type="ECO:0000259" key="8">
    <source>
        <dbReference type="PROSITE" id="PS50885"/>
    </source>
</evidence>
<evidence type="ECO:0000313" key="10">
    <source>
        <dbReference type="Proteomes" id="UP001296776"/>
    </source>
</evidence>
<dbReference type="CDD" id="cd06225">
    <property type="entry name" value="HAMP"/>
    <property type="match status" value="1"/>
</dbReference>
<keyword evidence="6" id="KW-0472">Membrane</keyword>
<dbReference type="AlphaFoldDB" id="A0AAJ0X8P2"/>
<dbReference type="SUPFAM" id="SSF103190">
    <property type="entry name" value="Sensory domain-like"/>
    <property type="match status" value="1"/>
</dbReference>
<dbReference type="Pfam" id="PF00672">
    <property type="entry name" value="HAMP"/>
    <property type="match status" value="1"/>
</dbReference>
<comment type="subcellular location">
    <subcellularLocation>
        <location evidence="1">Membrane</location>
    </subcellularLocation>
</comment>
<dbReference type="InterPro" id="IPR004090">
    <property type="entry name" value="Chemotax_Me-accpt_rcpt"/>
</dbReference>
<dbReference type="Gene3D" id="1.10.287.950">
    <property type="entry name" value="Methyl-accepting chemotaxis protein"/>
    <property type="match status" value="1"/>
</dbReference>
<gene>
    <name evidence="9" type="ORF">CKO40_01760</name>
</gene>
<keyword evidence="10" id="KW-1185">Reference proteome</keyword>
<evidence type="ECO:0000259" key="7">
    <source>
        <dbReference type="PROSITE" id="PS50111"/>
    </source>
</evidence>
<sequence>MRLDRFPISVRIVIGFIAMLVLAIAIIVPFLLNRLDAVIREAEQRELRTLHGNLVAALEAESRKGSAMSTLIAGIPEVQQAFAERDREQLADWFVPGFDALRKDHGIAQFQFHLPPATSFLRVHGPDRYGDDLTAIRKTIIETNRSQEPVSGLERGVFGLGIRSLVPMQHEGAHTGSLEFGMSFGQDFFERFKAQYGADAALRLPEGRGFTSFASTRGEQPLLSRQALQDALSGERPIEYRTDDGTPLAVMGAMIADFSGEPAGVLEVALDRSSYLARAAEARNAALVIAAVTLGIGVVLALLITRTISGPIKRTAAAMGDIAQGEGDLTRRLDDSGQDELAELAHQFNAFVSRMQSTLQEVRTSARGVSQTASTMAHSSGELASRSDQAAANLQQTSAAMEEIASTVAHSAESASQASRLSASASETVERGTSAMQELETTMQEIDQASSRITDIVTLIDGIAFQTNLLALNASVEAARAGEHGRGFAVVAQEVRNLAERSRNAAHEIRNVLEQSVEASRLGTGRARQASQTMGEIITSINKVHDVLEEISASTREQSAGVAEVNTAVTELDTVTQQNAAMVNQTSSVAAQMNELASHLNALIDAFELGTDADEEPAALPQQPNQPLHFA</sequence>
<feature type="domain" description="HAMP" evidence="8">
    <location>
        <begin position="306"/>
        <end position="360"/>
    </location>
</feature>
<dbReference type="Proteomes" id="UP001296776">
    <property type="component" value="Unassembled WGS sequence"/>
</dbReference>
<dbReference type="FunFam" id="1.10.287.950:FF:000001">
    <property type="entry name" value="Methyl-accepting chemotaxis sensory transducer"/>
    <property type="match status" value="1"/>
</dbReference>
<dbReference type="PANTHER" id="PTHR43531:SF16">
    <property type="entry name" value="METHYL-ACCEPTING CHEMOTAXIS PROTEIN II"/>
    <property type="match status" value="1"/>
</dbReference>
<evidence type="ECO:0000256" key="1">
    <source>
        <dbReference type="ARBA" id="ARBA00004370"/>
    </source>
</evidence>
<comment type="similarity">
    <text evidence="3">Belongs to the methyl-accepting chemotaxis (MCP) protein family.</text>
</comment>
<dbReference type="CDD" id="cd11386">
    <property type="entry name" value="MCP_signal"/>
    <property type="match status" value="1"/>
</dbReference>
<dbReference type="SMART" id="SM00283">
    <property type="entry name" value="MA"/>
    <property type="match status" value="1"/>
</dbReference>
<dbReference type="EMBL" id="NRSJ01000002">
    <property type="protein sequence ID" value="MBK1703308.1"/>
    <property type="molecule type" value="Genomic_DNA"/>
</dbReference>
<dbReference type="InterPro" id="IPR029150">
    <property type="entry name" value="dCache_3"/>
</dbReference>
<feature type="transmembrane region" description="Helical" evidence="6">
    <location>
        <begin position="12"/>
        <end position="32"/>
    </location>
</feature>
<evidence type="ECO:0000256" key="6">
    <source>
        <dbReference type="SAM" id="Phobius"/>
    </source>
</evidence>
<feature type="region of interest" description="Disordered" evidence="5">
    <location>
        <begin position="364"/>
        <end position="391"/>
    </location>
</feature>
<feature type="compositionally biased region" description="Low complexity" evidence="5">
    <location>
        <begin position="411"/>
        <end position="426"/>
    </location>
</feature>
<dbReference type="RefSeq" id="WP_200344162.1">
    <property type="nucleotide sequence ID" value="NZ_NRSJ01000002.1"/>
</dbReference>
<feature type="region of interest" description="Disordered" evidence="5">
    <location>
        <begin position="410"/>
        <end position="432"/>
    </location>
</feature>
<accession>A0AAJ0X8P2</accession>
<evidence type="ECO:0000256" key="2">
    <source>
        <dbReference type="ARBA" id="ARBA00023224"/>
    </source>
</evidence>
<dbReference type="InterPro" id="IPR003660">
    <property type="entry name" value="HAMP_dom"/>
</dbReference>
<feature type="domain" description="Methyl-accepting transducer" evidence="7">
    <location>
        <begin position="365"/>
        <end position="594"/>
    </location>
</feature>
<name>A0AAJ0X8P2_9GAMM</name>
<reference evidence="9" key="1">
    <citation type="submission" date="2017-08" db="EMBL/GenBank/DDBJ databases">
        <authorList>
            <person name="Imhoff J.F."/>
            <person name="Rahn T."/>
            <person name="Kuenzel S."/>
            <person name="Neulinger S.C."/>
        </authorList>
    </citation>
    <scope>NUCLEOTIDE SEQUENCE</scope>
    <source>
        <strain evidence="9">DSM 11080</strain>
    </source>
</reference>
<dbReference type="InterPro" id="IPR051310">
    <property type="entry name" value="MCP_chemotaxis"/>
</dbReference>
<dbReference type="SMART" id="SM00304">
    <property type="entry name" value="HAMP"/>
    <property type="match status" value="2"/>
</dbReference>
<comment type="caution">
    <text evidence="9">The sequence shown here is derived from an EMBL/GenBank/DDBJ whole genome shotgun (WGS) entry which is preliminary data.</text>
</comment>
<feature type="compositionally biased region" description="Polar residues" evidence="5">
    <location>
        <begin position="364"/>
        <end position="378"/>
    </location>
</feature>
<evidence type="ECO:0000256" key="5">
    <source>
        <dbReference type="SAM" id="MobiDB-lite"/>
    </source>
</evidence>
<keyword evidence="2 4" id="KW-0807">Transducer</keyword>
<dbReference type="GO" id="GO:0004888">
    <property type="term" value="F:transmembrane signaling receptor activity"/>
    <property type="evidence" value="ECO:0007669"/>
    <property type="project" value="InterPro"/>
</dbReference>
<dbReference type="PRINTS" id="PR00260">
    <property type="entry name" value="CHEMTRNSDUCR"/>
</dbReference>
<evidence type="ECO:0000313" key="9">
    <source>
        <dbReference type="EMBL" id="MBK1703308.1"/>
    </source>
</evidence>
<dbReference type="InterPro" id="IPR004089">
    <property type="entry name" value="MCPsignal_dom"/>
</dbReference>
<evidence type="ECO:0008006" key="11">
    <source>
        <dbReference type="Google" id="ProtNLM"/>
    </source>
</evidence>
<dbReference type="PANTHER" id="PTHR43531">
    <property type="entry name" value="PROTEIN ICFG"/>
    <property type="match status" value="1"/>
</dbReference>
<keyword evidence="6" id="KW-1133">Transmembrane helix</keyword>
<evidence type="ECO:0000256" key="3">
    <source>
        <dbReference type="ARBA" id="ARBA00029447"/>
    </source>
</evidence>
<dbReference type="PROSITE" id="PS50885">
    <property type="entry name" value="HAMP"/>
    <property type="match status" value="1"/>
</dbReference>
<proteinExistence type="inferred from homology"/>
<dbReference type="Pfam" id="PF14827">
    <property type="entry name" value="dCache_3"/>
    <property type="match status" value="1"/>
</dbReference>
<keyword evidence="6" id="KW-0812">Transmembrane</keyword>
<feature type="transmembrane region" description="Helical" evidence="6">
    <location>
        <begin position="285"/>
        <end position="304"/>
    </location>
</feature>
<reference evidence="9" key="2">
    <citation type="journal article" date="2020" name="Microorganisms">
        <title>Osmotic Adaptation and Compatible Solute Biosynthesis of Phototrophic Bacteria as Revealed from Genome Analyses.</title>
        <authorList>
            <person name="Imhoff J.F."/>
            <person name="Rahn T."/>
            <person name="Kunzel S."/>
            <person name="Keller A."/>
            <person name="Neulinger S.C."/>
        </authorList>
    </citation>
    <scope>NUCLEOTIDE SEQUENCE</scope>
    <source>
        <strain evidence="9">DSM 11080</strain>
    </source>
</reference>
<evidence type="ECO:0000256" key="4">
    <source>
        <dbReference type="PROSITE-ProRule" id="PRU00284"/>
    </source>
</evidence>
<dbReference type="InterPro" id="IPR029151">
    <property type="entry name" value="Sensor-like_sf"/>
</dbReference>
<dbReference type="Pfam" id="PF00015">
    <property type="entry name" value="MCPsignal"/>
    <property type="match status" value="1"/>
</dbReference>
<dbReference type="PROSITE" id="PS50111">
    <property type="entry name" value="CHEMOTAXIS_TRANSDUC_2"/>
    <property type="match status" value="1"/>
</dbReference>
<dbReference type="SUPFAM" id="SSF58104">
    <property type="entry name" value="Methyl-accepting chemotaxis protein (MCP) signaling domain"/>
    <property type="match status" value="1"/>
</dbReference>
<dbReference type="GO" id="GO:0006935">
    <property type="term" value="P:chemotaxis"/>
    <property type="evidence" value="ECO:0007669"/>
    <property type="project" value="InterPro"/>
</dbReference>